<reference evidence="1" key="1">
    <citation type="submission" date="2020-12" db="EMBL/GenBank/DDBJ databases">
        <title>Geomonas sp. Red875, isolated from river sediment.</title>
        <authorList>
            <person name="Xu Z."/>
            <person name="Zhang Z."/>
            <person name="Masuda Y."/>
            <person name="Itoh H."/>
            <person name="Senoo K."/>
        </authorList>
    </citation>
    <scope>NUCLEOTIDE SEQUENCE</scope>
    <source>
        <strain evidence="1">Red875</strain>
    </source>
</reference>
<gene>
    <name evidence="1" type="ORF">JFN93_20845</name>
</gene>
<dbReference type="RefSeq" id="WP_199386078.1">
    <property type="nucleotide sequence ID" value="NZ_JAEMHM010000020.1"/>
</dbReference>
<organism evidence="1 2">
    <name type="scientific">Geomesophilobacter sediminis</name>
    <dbReference type="NCBI Taxonomy" id="2798584"/>
    <lineage>
        <taxon>Bacteria</taxon>
        <taxon>Pseudomonadati</taxon>
        <taxon>Thermodesulfobacteriota</taxon>
        <taxon>Desulfuromonadia</taxon>
        <taxon>Geobacterales</taxon>
        <taxon>Geobacteraceae</taxon>
        <taxon>Geomesophilobacter</taxon>
    </lineage>
</organism>
<keyword evidence="2" id="KW-1185">Reference proteome</keyword>
<dbReference type="EMBL" id="JAEMHM010000020">
    <property type="protein sequence ID" value="MBJ6727167.1"/>
    <property type="molecule type" value="Genomic_DNA"/>
</dbReference>
<comment type="caution">
    <text evidence="1">The sequence shown here is derived from an EMBL/GenBank/DDBJ whole genome shotgun (WGS) entry which is preliminary data.</text>
</comment>
<name>A0A8J7M1Y6_9BACT</name>
<proteinExistence type="predicted"/>
<dbReference type="AlphaFoldDB" id="A0A8J7M1Y6"/>
<sequence>MTAIHISYFFGGMFLANSIPHLVSGLMGRSFQSPFAKPPGKGLSSSTVNVLWGWLNIGAGYLLTLHVGHFDIHAPADVAAFGVGGILISIQSARHFGKFHGGNSPSPAAATDCLRHQKDGEVALTTTDQTQRE</sequence>
<protein>
    <submittedName>
        <fullName evidence="1">Uncharacterized protein</fullName>
    </submittedName>
</protein>
<evidence type="ECO:0000313" key="2">
    <source>
        <dbReference type="Proteomes" id="UP000636888"/>
    </source>
</evidence>
<evidence type="ECO:0000313" key="1">
    <source>
        <dbReference type="EMBL" id="MBJ6727167.1"/>
    </source>
</evidence>
<dbReference type="Proteomes" id="UP000636888">
    <property type="component" value="Unassembled WGS sequence"/>
</dbReference>
<accession>A0A8J7M1Y6</accession>